<evidence type="ECO:0000256" key="2">
    <source>
        <dbReference type="SAM" id="Phobius"/>
    </source>
</evidence>
<keyword evidence="2" id="KW-1133">Transmembrane helix</keyword>
<keyword evidence="2" id="KW-0812">Transmembrane</keyword>
<comment type="caution">
    <text evidence="5">The sequence shown here is derived from an EMBL/GenBank/DDBJ whole genome shotgun (WGS) entry which is preliminary data.</text>
</comment>
<evidence type="ECO:0000313" key="6">
    <source>
        <dbReference type="Proteomes" id="UP000612282"/>
    </source>
</evidence>
<feature type="transmembrane region" description="Helical" evidence="2">
    <location>
        <begin position="147"/>
        <end position="165"/>
    </location>
</feature>
<dbReference type="PANTHER" id="PTHR44757:SF2">
    <property type="entry name" value="BIOFILM ARCHITECTURE MAINTENANCE PROTEIN MBAA"/>
    <property type="match status" value="1"/>
</dbReference>
<protein>
    <recommendedName>
        <fullName evidence="7">Diguanylate cyclase</fullName>
    </recommendedName>
</protein>
<dbReference type="InterPro" id="IPR052155">
    <property type="entry name" value="Biofilm_reg_signaling"/>
</dbReference>
<gene>
    <name evidence="5" type="ORF">Aco03nite_101220</name>
</gene>
<dbReference type="Gene3D" id="3.20.20.450">
    <property type="entry name" value="EAL domain"/>
    <property type="match status" value="1"/>
</dbReference>
<feature type="transmembrane region" description="Helical" evidence="2">
    <location>
        <begin position="52"/>
        <end position="73"/>
    </location>
</feature>
<dbReference type="InterPro" id="IPR029787">
    <property type="entry name" value="Nucleotide_cyclase"/>
</dbReference>
<dbReference type="NCBIfam" id="TIGR00254">
    <property type="entry name" value="GGDEF"/>
    <property type="match status" value="1"/>
</dbReference>
<dbReference type="Proteomes" id="UP000612282">
    <property type="component" value="Unassembled WGS sequence"/>
</dbReference>
<dbReference type="Pfam" id="PF00990">
    <property type="entry name" value="GGDEF"/>
    <property type="match status" value="1"/>
</dbReference>
<feature type="transmembrane region" description="Helical" evidence="2">
    <location>
        <begin position="185"/>
        <end position="204"/>
    </location>
</feature>
<dbReference type="InterPro" id="IPR043128">
    <property type="entry name" value="Rev_trsase/Diguanyl_cyclase"/>
</dbReference>
<dbReference type="SMART" id="SM00267">
    <property type="entry name" value="GGDEF"/>
    <property type="match status" value="1"/>
</dbReference>
<feature type="transmembrane region" description="Helical" evidence="2">
    <location>
        <begin position="28"/>
        <end position="46"/>
    </location>
</feature>
<evidence type="ECO:0008006" key="7">
    <source>
        <dbReference type="Google" id="ProtNLM"/>
    </source>
</evidence>
<dbReference type="Pfam" id="PF00563">
    <property type="entry name" value="EAL"/>
    <property type="match status" value="1"/>
</dbReference>
<dbReference type="PROSITE" id="PS50887">
    <property type="entry name" value="GGDEF"/>
    <property type="match status" value="1"/>
</dbReference>
<dbReference type="PROSITE" id="PS50883">
    <property type="entry name" value="EAL"/>
    <property type="match status" value="1"/>
</dbReference>
<evidence type="ECO:0000259" key="4">
    <source>
        <dbReference type="PROSITE" id="PS50887"/>
    </source>
</evidence>
<feature type="transmembrane region" description="Helical" evidence="2">
    <location>
        <begin position="242"/>
        <end position="259"/>
    </location>
</feature>
<dbReference type="CDD" id="cd01949">
    <property type="entry name" value="GGDEF"/>
    <property type="match status" value="1"/>
</dbReference>
<evidence type="ECO:0000256" key="1">
    <source>
        <dbReference type="SAM" id="MobiDB-lite"/>
    </source>
</evidence>
<feature type="transmembrane region" description="Helical" evidence="2">
    <location>
        <begin position="310"/>
        <end position="327"/>
    </location>
</feature>
<accession>A0ABQ3XT87</accession>
<dbReference type="EMBL" id="BOMG01000135">
    <property type="protein sequence ID" value="GID61718.1"/>
    <property type="molecule type" value="Genomic_DNA"/>
</dbReference>
<sequence>MTRALADEHDAPERPAAPTDPLRRSRGCAASAWVMAAAGTILALAGSQPRPGLLNVAAFLTGMIGICYGAYRVALPADRGPWQRMAVAGMLFLAGLIARIVVPGASVSPPTTMALIPDAFIIPGYLMTVAGFAGMLRLRRADRDDPAWVDAVLVGAGSAFMAWTYLVAPSIERTGLPVLQVVNSFFPVVDVVLVVLVAQLALAGSSRRPSMWLFVVGSVMLFTGDLLFSIRDGNLANVGAEMIEALYSAAFLFFGAASVHPSMRSLTQPRTAMVRTLSPARTALIALTLLGPVTVSIVEPSRGTFDNVVRVLLCSVLILTVLFRVVGSNNSRARAETVIRRRVTHDALTDLPNRELLSDTIATWGQRATDGGQEISLLFIDLDRFKMINDHWGHQVGDELLCAVATRLSSHVRSSDLVCRIGGDEFVVALASPSHSILAESVAGRILHLFERPFALTVGGVVVSASIGVAKADGSAEALELIRDADTAMYKAKGRGRNAYAVFDTSLREDLLGRMALEQAFRGALERGELYATYQPIIDLASGEVDGFETLMRWQHPELGFVSPMRFIPVAEETGLIVDAGAWLLREAAGQLAAWRAARGPDAHPLHMSVNVSVRQLRDRELVSVVRDVLASTGLPPSALWLEITESGVMEDIETALSTLNALHDLGVVMAVDDFGTGYSSLSYLSRLRWAS</sequence>
<feature type="domain" description="GGDEF" evidence="4">
    <location>
        <begin position="373"/>
        <end position="505"/>
    </location>
</feature>
<dbReference type="InterPro" id="IPR001633">
    <property type="entry name" value="EAL_dom"/>
</dbReference>
<feature type="transmembrane region" description="Helical" evidence="2">
    <location>
        <begin position="85"/>
        <end position="102"/>
    </location>
</feature>
<feature type="compositionally biased region" description="Basic and acidic residues" evidence="1">
    <location>
        <begin position="1"/>
        <end position="13"/>
    </location>
</feature>
<evidence type="ECO:0000259" key="3">
    <source>
        <dbReference type="PROSITE" id="PS50883"/>
    </source>
</evidence>
<keyword evidence="2" id="KW-0472">Membrane</keyword>
<feature type="domain" description="EAL" evidence="3">
    <location>
        <begin position="514"/>
        <end position="692"/>
    </location>
</feature>
<organism evidence="5 6">
    <name type="scientific">Actinoplanes couchii</name>
    <dbReference type="NCBI Taxonomy" id="403638"/>
    <lineage>
        <taxon>Bacteria</taxon>
        <taxon>Bacillati</taxon>
        <taxon>Actinomycetota</taxon>
        <taxon>Actinomycetes</taxon>
        <taxon>Micromonosporales</taxon>
        <taxon>Micromonosporaceae</taxon>
        <taxon>Actinoplanes</taxon>
    </lineage>
</organism>
<dbReference type="InterPro" id="IPR035919">
    <property type="entry name" value="EAL_sf"/>
</dbReference>
<feature type="transmembrane region" description="Helical" evidence="2">
    <location>
        <begin position="114"/>
        <end position="135"/>
    </location>
</feature>
<feature type="transmembrane region" description="Helical" evidence="2">
    <location>
        <begin position="211"/>
        <end position="230"/>
    </location>
</feature>
<proteinExistence type="predicted"/>
<feature type="transmembrane region" description="Helical" evidence="2">
    <location>
        <begin position="280"/>
        <end position="298"/>
    </location>
</feature>
<reference evidence="5 6" key="1">
    <citation type="submission" date="2021-01" db="EMBL/GenBank/DDBJ databases">
        <title>Whole genome shotgun sequence of Actinoplanes couchii NBRC 106145.</title>
        <authorList>
            <person name="Komaki H."/>
            <person name="Tamura T."/>
        </authorList>
    </citation>
    <scope>NUCLEOTIDE SEQUENCE [LARGE SCALE GENOMIC DNA]</scope>
    <source>
        <strain evidence="5 6">NBRC 106145</strain>
    </source>
</reference>
<dbReference type="SMART" id="SM00052">
    <property type="entry name" value="EAL"/>
    <property type="match status" value="1"/>
</dbReference>
<feature type="region of interest" description="Disordered" evidence="1">
    <location>
        <begin position="1"/>
        <end position="24"/>
    </location>
</feature>
<dbReference type="Gene3D" id="3.30.70.270">
    <property type="match status" value="1"/>
</dbReference>
<dbReference type="SUPFAM" id="SSF55073">
    <property type="entry name" value="Nucleotide cyclase"/>
    <property type="match status" value="1"/>
</dbReference>
<keyword evidence="6" id="KW-1185">Reference proteome</keyword>
<evidence type="ECO:0000313" key="5">
    <source>
        <dbReference type="EMBL" id="GID61718.1"/>
    </source>
</evidence>
<dbReference type="PANTHER" id="PTHR44757">
    <property type="entry name" value="DIGUANYLATE CYCLASE DGCP"/>
    <property type="match status" value="1"/>
</dbReference>
<dbReference type="CDD" id="cd01948">
    <property type="entry name" value="EAL"/>
    <property type="match status" value="1"/>
</dbReference>
<dbReference type="SUPFAM" id="SSF141868">
    <property type="entry name" value="EAL domain-like"/>
    <property type="match status" value="1"/>
</dbReference>
<dbReference type="InterPro" id="IPR000160">
    <property type="entry name" value="GGDEF_dom"/>
</dbReference>
<name>A0ABQ3XT87_9ACTN</name>